<dbReference type="InterPro" id="IPR036964">
    <property type="entry name" value="RASGEF_cat_dom_sf"/>
</dbReference>
<keyword evidence="2" id="KW-1185">Reference proteome</keyword>
<accession>M2RM00</accession>
<dbReference type="GO" id="GO:0007264">
    <property type="term" value="P:small GTPase-mediated signal transduction"/>
    <property type="evidence" value="ECO:0007669"/>
    <property type="project" value="InterPro"/>
</dbReference>
<name>M2RM00_CERS8</name>
<evidence type="ECO:0000313" key="2">
    <source>
        <dbReference type="Proteomes" id="UP000016930"/>
    </source>
</evidence>
<reference evidence="1 2" key="1">
    <citation type="journal article" date="2012" name="Proc. Natl. Acad. Sci. U.S.A.">
        <title>Comparative genomics of Ceriporiopsis subvermispora and Phanerochaete chrysosporium provide insight into selective ligninolysis.</title>
        <authorList>
            <person name="Fernandez-Fueyo E."/>
            <person name="Ruiz-Duenas F.J."/>
            <person name="Ferreira P."/>
            <person name="Floudas D."/>
            <person name="Hibbett D.S."/>
            <person name="Canessa P."/>
            <person name="Larrondo L.F."/>
            <person name="James T.Y."/>
            <person name="Seelenfreund D."/>
            <person name="Lobos S."/>
            <person name="Polanco R."/>
            <person name="Tello M."/>
            <person name="Honda Y."/>
            <person name="Watanabe T."/>
            <person name="Watanabe T."/>
            <person name="Ryu J.S."/>
            <person name="Kubicek C.P."/>
            <person name="Schmoll M."/>
            <person name="Gaskell J."/>
            <person name="Hammel K.E."/>
            <person name="St John F.J."/>
            <person name="Vanden Wymelenberg A."/>
            <person name="Sabat G."/>
            <person name="Splinter BonDurant S."/>
            <person name="Syed K."/>
            <person name="Yadav J.S."/>
            <person name="Doddapaneni H."/>
            <person name="Subramanian V."/>
            <person name="Lavin J.L."/>
            <person name="Oguiza J.A."/>
            <person name="Perez G."/>
            <person name="Pisabarro A.G."/>
            <person name="Ramirez L."/>
            <person name="Santoyo F."/>
            <person name="Master E."/>
            <person name="Coutinho P.M."/>
            <person name="Henrissat B."/>
            <person name="Lombard V."/>
            <person name="Magnuson J.K."/>
            <person name="Kuees U."/>
            <person name="Hori C."/>
            <person name="Igarashi K."/>
            <person name="Samejima M."/>
            <person name="Held B.W."/>
            <person name="Barry K.W."/>
            <person name="LaButti K.M."/>
            <person name="Lapidus A."/>
            <person name="Lindquist E.A."/>
            <person name="Lucas S.M."/>
            <person name="Riley R."/>
            <person name="Salamov A.A."/>
            <person name="Hoffmeister D."/>
            <person name="Schwenk D."/>
            <person name="Hadar Y."/>
            <person name="Yarden O."/>
            <person name="de Vries R.P."/>
            <person name="Wiebenga A."/>
            <person name="Stenlid J."/>
            <person name="Eastwood D."/>
            <person name="Grigoriev I.V."/>
            <person name="Berka R.M."/>
            <person name="Blanchette R.A."/>
            <person name="Kersten P."/>
            <person name="Martinez A.T."/>
            <person name="Vicuna R."/>
            <person name="Cullen D."/>
        </authorList>
    </citation>
    <scope>NUCLEOTIDE SEQUENCE [LARGE SCALE GENOMIC DNA]</scope>
    <source>
        <strain evidence="1 2">B</strain>
    </source>
</reference>
<dbReference type="GO" id="GO:0005085">
    <property type="term" value="F:guanyl-nucleotide exchange factor activity"/>
    <property type="evidence" value="ECO:0007669"/>
    <property type="project" value="InterPro"/>
</dbReference>
<evidence type="ECO:0000313" key="1">
    <source>
        <dbReference type="EMBL" id="EMD39881.1"/>
    </source>
</evidence>
<dbReference type="HOGENOM" id="CLU_2003643_0_0_1"/>
<dbReference type="Gene3D" id="1.10.840.10">
    <property type="entry name" value="Ras guanine-nucleotide exchange factors catalytic domain"/>
    <property type="match status" value="1"/>
</dbReference>
<dbReference type="EMBL" id="KB445793">
    <property type="protein sequence ID" value="EMD39881.1"/>
    <property type="molecule type" value="Genomic_DNA"/>
</dbReference>
<dbReference type="AlphaFoldDB" id="M2RM00"/>
<gene>
    <name evidence="1" type="ORF">CERSUDRAFT_112133</name>
</gene>
<organism evidence="1 2">
    <name type="scientific">Ceriporiopsis subvermispora (strain B)</name>
    <name type="common">White-rot fungus</name>
    <name type="synonym">Gelatoporia subvermispora</name>
    <dbReference type="NCBI Taxonomy" id="914234"/>
    <lineage>
        <taxon>Eukaryota</taxon>
        <taxon>Fungi</taxon>
        <taxon>Dikarya</taxon>
        <taxon>Basidiomycota</taxon>
        <taxon>Agaricomycotina</taxon>
        <taxon>Agaricomycetes</taxon>
        <taxon>Polyporales</taxon>
        <taxon>Gelatoporiaceae</taxon>
        <taxon>Gelatoporia</taxon>
    </lineage>
</organism>
<dbReference type="Proteomes" id="UP000016930">
    <property type="component" value="Unassembled WGS sequence"/>
</dbReference>
<dbReference type="STRING" id="914234.M2RM00"/>
<proteinExistence type="predicted"/>
<dbReference type="OrthoDB" id="546434at2759"/>
<sequence>MSNYFLTDNNWREYREAVRQNLPAVPLLPVIIRDVAQCREALERVPSMIGPPVSGPIPLPYYRNLRRTVRDLEACYGAHNVQRVDLVHYWLMKQTESLRDETYDRYSQYLMELSLRQEPRIDHH</sequence>
<protein>
    <submittedName>
        <fullName evidence="1">Uncharacterized protein</fullName>
    </submittedName>
</protein>